<accession>A0ABD0LIH2</accession>
<protein>
    <submittedName>
        <fullName evidence="1">Uncharacterized protein</fullName>
    </submittedName>
</protein>
<dbReference type="EMBL" id="JACVVK020000046">
    <property type="protein sequence ID" value="KAK7499117.1"/>
    <property type="molecule type" value="Genomic_DNA"/>
</dbReference>
<evidence type="ECO:0000313" key="2">
    <source>
        <dbReference type="Proteomes" id="UP001519460"/>
    </source>
</evidence>
<proteinExistence type="predicted"/>
<dbReference type="AlphaFoldDB" id="A0ABD0LIH2"/>
<reference evidence="1 2" key="1">
    <citation type="journal article" date="2023" name="Sci. Data">
        <title>Genome assembly of the Korean intertidal mud-creeper Batillaria attramentaria.</title>
        <authorList>
            <person name="Patra A.K."/>
            <person name="Ho P.T."/>
            <person name="Jun S."/>
            <person name="Lee S.J."/>
            <person name="Kim Y."/>
            <person name="Won Y.J."/>
        </authorList>
    </citation>
    <scope>NUCLEOTIDE SEQUENCE [LARGE SCALE GENOMIC DNA]</scope>
    <source>
        <strain evidence="1">Wonlab-2016</strain>
    </source>
</reference>
<keyword evidence="2" id="KW-1185">Reference proteome</keyword>
<organism evidence="1 2">
    <name type="scientific">Batillaria attramentaria</name>
    <dbReference type="NCBI Taxonomy" id="370345"/>
    <lineage>
        <taxon>Eukaryota</taxon>
        <taxon>Metazoa</taxon>
        <taxon>Spiralia</taxon>
        <taxon>Lophotrochozoa</taxon>
        <taxon>Mollusca</taxon>
        <taxon>Gastropoda</taxon>
        <taxon>Caenogastropoda</taxon>
        <taxon>Sorbeoconcha</taxon>
        <taxon>Cerithioidea</taxon>
        <taxon>Batillariidae</taxon>
        <taxon>Batillaria</taxon>
    </lineage>
</organism>
<dbReference type="Proteomes" id="UP001519460">
    <property type="component" value="Unassembled WGS sequence"/>
</dbReference>
<evidence type="ECO:0000313" key="1">
    <source>
        <dbReference type="EMBL" id="KAK7499117.1"/>
    </source>
</evidence>
<name>A0ABD0LIH2_9CAEN</name>
<comment type="caution">
    <text evidence="1">The sequence shown here is derived from an EMBL/GenBank/DDBJ whole genome shotgun (WGS) entry which is preliminary data.</text>
</comment>
<gene>
    <name evidence="1" type="ORF">BaRGS_00009664</name>
</gene>
<sequence>MLVRSGISSSASRNFPVLLIPPSAKLPCFFLSVCTSVLYSTATEVKLSFGTVETVESRLHEFGVECDGTLGGMCRLSWSSEDWEARSASEEK</sequence>